<dbReference type="EMBL" id="KN847337">
    <property type="protein sequence ID" value="KIW41631.1"/>
    <property type="molecule type" value="Genomic_DNA"/>
</dbReference>
<keyword evidence="3" id="KW-1185">Reference proteome</keyword>
<dbReference type="OrthoDB" id="5396at2759"/>
<dbReference type="InterPro" id="IPR037175">
    <property type="entry name" value="KFase_sf"/>
</dbReference>
<reference evidence="2 3" key="1">
    <citation type="submission" date="2015-01" db="EMBL/GenBank/DDBJ databases">
        <title>The Genome Sequence of Exophiala oligosperma CBS72588.</title>
        <authorList>
            <consortium name="The Broad Institute Genomics Platform"/>
            <person name="Cuomo C."/>
            <person name="de Hoog S."/>
            <person name="Gorbushina A."/>
            <person name="Stielow B."/>
            <person name="Teixiera M."/>
            <person name="Abouelleil A."/>
            <person name="Chapman S.B."/>
            <person name="Priest M."/>
            <person name="Young S.K."/>
            <person name="Wortman J."/>
            <person name="Nusbaum C."/>
            <person name="Birren B."/>
        </authorList>
    </citation>
    <scope>NUCLEOTIDE SEQUENCE [LARGE SCALE GENOMIC DNA]</scope>
    <source>
        <strain evidence="2 3">CBS 72588</strain>
    </source>
</reference>
<protein>
    <recommendedName>
        <fullName evidence="4">Cyclase</fullName>
    </recommendedName>
</protein>
<dbReference type="GO" id="GO:0004061">
    <property type="term" value="F:arylformamidase activity"/>
    <property type="evidence" value="ECO:0007669"/>
    <property type="project" value="InterPro"/>
</dbReference>
<dbReference type="STRING" id="215243.A0A0D2ANW0"/>
<dbReference type="AlphaFoldDB" id="A0A0D2ANW0"/>
<evidence type="ECO:0000313" key="2">
    <source>
        <dbReference type="EMBL" id="KIW41631.1"/>
    </source>
</evidence>
<evidence type="ECO:0000256" key="1">
    <source>
        <dbReference type="ARBA" id="ARBA00007865"/>
    </source>
</evidence>
<proteinExistence type="inferred from homology"/>
<dbReference type="GeneID" id="27359244"/>
<dbReference type="HOGENOM" id="CLU_030671_1_0_1"/>
<dbReference type="Pfam" id="PF04199">
    <property type="entry name" value="Cyclase"/>
    <property type="match status" value="1"/>
</dbReference>
<evidence type="ECO:0008006" key="4">
    <source>
        <dbReference type="Google" id="ProtNLM"/>
    </source>
</evidence>
<dbReference type="VEuPathDB" id="FungiDB:PV06_07170"/>
<dbReference type="InterPro" id="IPR007325">
    <property type="entry name" value="KFase/CYL"/>
</dbReference>
<name>A0A0D2ANW0_9EURO</name>
<dbReference type="Gene3D" id="3.50.30.50">
    <property type="entry name" value="Putative cyclase"/>
    <property type="match status" value="1"/>
</dbReference>
<accession>A0A0D2ANW0</accession>
<dbReference type="RefSeq" id="XP_016261847.1">
    <property type="nucleotide sequence ID" value="XM_016408367.1"/>
</dbReference>
<comment type="similarity">
    <text evidence="1">Belongs to the Cyclase 1 superfamily.</text>
</comment>
<dbReference type="SUPFAM" id="SSF102198">
    <property type="entry name" value="Putative cyclase"/>
    <property type="match status" value="1"/>
</dbReference>
<evidence type="ECO:0000313" key="3">
    <source>
        <dbReference type="Proteomes" id="UP000053342"/>
    </source>
</evidence>
<dbReference type="PANTHER" id="PTHR34861">
    <property type="match status" value="1"/>
</dbReference>
<dbReference type="Proteomes" id="UP000053342">
    <property type="component" value="Unassembled WGS sequence"/>
</dbReference>
<dbReference type="GO" id="GO:0019441">
    <property type="term" value="P:L-tryptophan catabolic process to kynurenine"/>
    <property type="evidence" value="ECO:0007669"/>
    <property type="project" value="InterPro"/>
</dbReference>
<gene>
    <name evidence="2" type="ORF">PV06_07170</name>
</gene>
<sequence>MKFDPDHKALPIRSELPAIPGAPAGAAWFWGSNDELGRLNLLTKTRVAAAAKLIKTGTIINLNWRADYPDPPAFGRQGFKHTIQTVNESAYDDLYNMNTQSGSQWDGFRHILDILMRKLTKDEILSAKYGGMQTWAENGIAGRGVLIDYWNYTNKSYDPITTHRISLKEIHACAKAEGVKFQYGDLLFIRSGFVDHYNQLDEKERKRLGTLKATEYTFVGVEQTEEMLDFLHDNYFSAVIGDAPAFEAWPRSGLNLHEYLLPLWGLPIGEMWDLERLAEMCKSQNQYTFFISSAPANVPGGVGSHPNAIAII</sequence>
<organism evidence="2 3">
    <name type="scientific">Exophiala oligosperma</name>
    <dbReference type="NCBI Taxonomy" id="215243"/>
    <lineage>
        <taxon>Eukaryota</taxon>
        <taxon>Fungi</taxon>
        <taxon>Dikarya</taxon>
        <taxon>Ascomycota</taxon>
        <taxon>Pezizomycotina</taxon>
        <taxon>Eurotiomycetes</taxon>
        <taxon>Chaetothyriomycetidae</taxon>
        <taxon>Chaetothyriales</taxon>
        <taxon>Herpotrichiellaceae</taxon>
        <taxon>Exophiala</taxon>
    </lineage>
</organism>
<dbReference type="PANTHER" id="PTHR34861:SF10">
    <property type="entry name" value="CYCLASE"/>
    <property type="match status" value="1"/>
</dbReference>